<accession>A0A286TWX0</accession>
<evidence type="ECO:0000313" key="2">
    <source>
        <dbReference type="Proteomes" id="UP000218542"/>
    </source>
</evidence>
<organism evidence="1 2">
    <name type="scientific">Candidatus Scalindua japonica</name>
    <dbReference type="NCBI Taxonomy" id="1284222"/>
    <lineage>
        <taxon>Bacteria</taxon>
        <taxon>Pseudomonadati</taxon>
        <taxon>Planctomycetota</taxon>
        <taxon>Candidatus Brocadiia</taxon>
        <taxon>Candidatus Brocadiales</taxon>
        <taxon>Candidatus Scalinduaceae</taxon>
        <taxon>Candidatus Scalindua</taxon>
    </lineage>
</organism>
<name>A0A286TWX0_9BACT</name>
<protein>
    <submittedName>
        <fullName evidence="1">Uncharacterized protein</fullName>
    </submittedName>
</protein>
<sequence length="67" mass="8051">MKVDKYNSWKEKIDPAFDDLIKVYLDYIKCTHICSSDIYKRYFFLDEESLKVLGHKGHMTIKKSDMK</sequence>
<dbReference type="RefSeq" id="WP_096893706.1">
    <property type="nucleotide sequence ID" value="NZ_BAOS01000010.1"/>
</dbReference>
<evidence type="ECO:0000313" key="1">
    <source>
        <dbReference type="EMBL" id="GAX60383.1"/>
    </source>
</evidence>
<comment type="caution">
    <text evidence="1">The sequence shown here is derived from an EMBL/GenBank/DDBJ whole genome shotgun (WGS) entry which is preliminary data.</text>
</comment>
<proteinExistence type="predicted"/>
<dbReference type="EMBL" id="BAOS01000010">
    <property type="protein sequence ID" value="GAX60383.1"/>
    <property type="molecule type" value="Genomic_DNA"/>
</dbReference>
<dbReference type="Proteomes" id="UP000218542">
    <property type="component" value="Unassembled WGS sequence"/>
</dbReference>
<keyword evidence="2" id="KW-1185">Reference proteome</keyword>
<reference evidence="2" key="1">
    <citation type="journal article" date="2017" name="Environ. Microbiol. Rep.">
        <title>Genetic Diversity of Marine Anaerobic Ammonium-Oxidizing Bacteria as Revealed by Genomic and Proteomic Analyses of 'Candidatus Scalindua japonica'.</title>
        <authorList>
            <person name="Oshiki M."/>
            <person name="Mizuto K."/>
            <person name="Kimura Z."/>
            <person name="Kindaichi T."/>
            <person name="Satoh H."/>
            <person name="Okabe S."/>
        </authorList>
    </citation>
    <scope>NUCLEOTIDE SEQUENCE [LARGE SCALE GENOMIC DNA]</scope>
    <source>
        <strain evidence="2">husup-a2</strain>
    </source>
</reference>
<dbReference type="AlphaFoldDB" id="A0A286TWX0"/>
<gene>
    <name evidence="1" type="ORF">SCALIN_C10_0143</name>
</gene>